<dbReference type="SUPFAM" id="SSF110004">
    <property type="entry name" value="Glycolipid transfer protein, GLTP"/>
    <property type="match status" value="2"/>
</dbReference>
<sequence>MQTFFEKISRSYADVKITKNGIDTPQFIEATENLVKLFDLLGSSAFSIVVNDMNGNIKKIRERYLINPTGSNTLQKLVAGEKVEKKRIATEGLLWLNRGLGFTATALRRNLNDPNEELSVSFVKAYEGTLSQFHSIFVRPVFVLAMQACPPRAVFYEKLGGNNKKVHAQMGSWLSALEHIVADLNKQFERSSELNLTDTGYVAKDMRLLEESKIRERFLINPTGNDTLQNLVAGEQGGEKRIATQGLLCGLGFTALALRRSLDDPNEELSVSFTKAYEGTLKQFHGMMIRPVFTLAMKACPYRTVFYDKLGGDNDTVRAQMDTWLSALENIVVELNKFYADHPAYSKGF</sequence>
<keyword evidence="1" id="KW-0813">Transport</keyword>
<feature type="domain" description="Glycolipid transfer protein" evidence="2">
    <location>
        <begin position="212"/>
        <end position="311"/>
    </location>
</feature>
<evidence type="ECO:0000313" key="4">
    <source>
        <dbReference type="Proteomes" id="UP000268093"/>
    </source>
</evidence>
<dbReference type="AlphaFoldDB" id="A0A433DCB9"/>
<evidence type="ECO:0000259" key="2">
    <source>
        <dbReference type="Pfam" id="PF08718"/>
    </source>
</evidence>
<comment type="caution">
    <text evidence="3">The sequence shown here is derived from an EMBL/GenBank/DDBJ whole genome shotgun (WGS) entry which is preliminary data.</text>
</comment>
<evidence type="ECO:0000313" key="3">
    <source>
        <dbReference type="EMBL" id="RUP48488.1"/>
    </source>
</evidence>
<protein>
    <submittedName>
        <fullName evidence="3">Glycolipid transfer protein domain-containing protein</fullName>
    </submittedName>
</protein>
<dbReference type="GO" id="GO:1902388">
    <property type="term" value="F:ceramide 1-phosphate transfer activity"/>
    <property type="evidence" value="ECO:0007669"/>
    <property type="project" value="TreeGrafter"/>
</dbReference>
<dbReference type="InterPro" id="IPR036497">
    <property type="entry name" value="GLTP_sf"/>
</dbReference>
<organism evidence="3 4">
    <name type="scientific">Jimgerdemannia flammicorona</name>
    <dbReference type="NCBI Taxonomy" id="994334"/>
    <lineage>
        <taxon>Eukaryota</taxon>
        <taxon>Fungi</taxon>
        <taxon>Fungi incertae sedis</taxon>
        <taxon>Mucoromycota</taxon>
        <taxon>Mucoromycotina</taxon>
        <taxon>Endogonomycetes</taxon>
        <taxon>Endogonales</taxon>
        <taxon>Endogonaceae</taxon>
        <taxon>Jimgerdemannia</taxon>
    </lineage>
</organism>
<dbReference type="PANTHER" id="PTHR10219:SF25">
    <property type="entry name" value="PLECKSTRIN HOMOLOGY DOMAIN-CONTAINING FAMILY A MEMBER 8"/>
    <property type="match status" value="1"/>
</dbReference>
<dbReference type="Pfam" id="PF08718">
    <property type="entry name" value="GLTP"/>
    <property type="match status" value="2"/>
</dbReference>
<reference evidence="3 4" key="1">
    <citation type="journal article" date="2018" name="New Phytol.">
        <title>Phylogenomics of Endogonaceae and evolution of mycorrhizas within Mucoromycota.</title>
        <authorList>
            <person name="Chang Y."/>
            <person name="Desiro A."/>
            <person name="Na H."/>
            <person name="Sandor L."/>
            <person name="Lipzen A."/>
            <person name="Clum A."/>
            <person name="Barry K."/>
            <person name="Grigoriev I.V."/>
            <person name="Martin F.M."/>
            <person name="Stajich J.E."/>
            <person name="Smith M.E."/>
            <person name="Bonito G."/>
            <person name="Spatafora J.W."/>
        </authorList>
    </citation>
    <scope>NUCLEOTIDE SEQUENCE [LARGE SCALE GENOMIC DNA]</scope>
    <source>
        <strain evidence="3 4">GMNB39</strain>
    </source>
</reference>
<dbReference type="OrthoDB" id="205255at2759"/>
<accession>A0A433DCB9</accession>
<dbReference type="EMBL" id="RBNI01003302">
    <property type="protein sequence ID" value="RUP48488.1"/>
    <property type="molecule type" value="Genomic_DNA"/>
</dbReference>
<keyword evidence="4" id="KW-1185">Reference proteome</keyword>
<dbReference type="GO" id="GO:0016020">
    <property type="term" value="C:membrane"/>
    <property type="evidence" value="ECO:0007669"/>
    <property type="project" value="TreeGrafter"/>
</dbReference>
<gene>
    <name evidence="3" type="ORF">BC936DRAFT_144496</name>
</gene>
<dbReference type="GO" id="GO:0005829">
    <property type="term" value="C:cytosol"/>
    <property type="evidence" value="ECO:0007669"/>
    <property type="project" value="TreeGrafter"/>
</dbReference>
<dbReference type="FunFam" id="1.10.3520.10:FF:000001">
    <property type="entry name" value="Pleckstrin domain-containing family A member 8"/>
    <property type="match status" value="1"/>
</dbReference>
<proteinExistence type="predicted"/>
<evidence type="ECO:0000256" key="1">
    <source>
        <dbReference type="ARBA" id="ARBA00022448"/>
    </source>
</evidence>
<dbReference type="PANTHER" id="PTHR10219">
    <property type="entry name" value="GLYCOLIPID TRANSFER PROTEIN-RELATED"/>
    <property type="match status" value="1"/>
</dbReference>
<dbReference type="Gene3D" id="1.10.3520.10">
    <property type="entry name" value="Glycolipid transfer protein"/>
    <property type="match status" value="2"/>
</dbReference>
<dbReference type="GO" id="GO:1902387">
    <property type="term" value="F:ceramide 1-phosphate binding"/>
    <property type="evidence" value="ECO:0007669"/>
    <property type="project" value="TreeGrafter"/>
</dbReference>
<dbReference type="InterPro" id="IPR014830">
    <property type="entry name" value="Glycolipid_transfer_prot_dom"/>
</dbReference>
<name>A0A433DCB9_9FUNG</name>
<feature type="domain" description="Glycolipid transfer protein" evidence="2">
    <location>
        <begin position="22"/>
        <end position="160"/>
    </location>
</feature>
<dbReference type="Proteomes" id="UP000268093">
    <property type="component" value="Unassembled WGS sequence"/>
</dbReference>